<keyword evidence="6" id="KW-0812">Transmembrane</keyword>
<comment type="function">
    <text evidence="5">Part of the MsrPQ system that repairs oxidized periplasmic proteins containing methionine sulfoxide residues (Met-O), using respiratory chain electrons. Thus protects these proteins from oxidative-stress damage caused by reactive species of oxygen and chlorine generated by the host defense mechanisms. MsrPQ is essential for the maintenance of envelope integrity under bleach stress, rescuing a wide series of structurally unrelated periplasmic proteins from methionine oxidation. The catalytic subunit MsrP is non-stereospecific, being able to reduce both (R-) and (S-) diastereoisomers of methionine sulfoxide.</text>
</comment>
<sequence length="340" mass="38564">MLIFNPRRSDPKPSEITPKDTYLNRRSFMGASIGTALGVSAVVTAATMSLPALALATRKEPALAGPDWLKQQIASARETAYGTDDIPAPYSAITNYNNFYEFGYDKDDPARYANKLTTDPWSVEIAGACENPGRLSLEDLLKGIDLEERIYRLRCVEAWSMVIPWIGFPLADLIKRCKPLSNAKYVQFQTLEDPKQFPEQRSRFSTIDWPYQEALRMDEAMHPLTILAVGLYGEVLPNQNGAPLRLVVPWKYGFKSIKSIVSLRFSETQPTTTWSVLAPKEYGFYANVNPDVDHPRWSQARERRLPSGLLSANRVETRMFNGYADEVSSLYKDMDLHRFY</sequence>
<keyword evidence="1 5" id="KW-0500">Molybdenum</keyword>
<dbReference type="EMBL" id="JBBKTX010000033">
    <property type="protein sequence ID" value="MFK4754509.1"/>
    <property type="molecule type" value="Genomic_DNA"/>
</dbReference>
<evidence type="ECO:0000256" key="1">
    <source>
        <dbReference type="ARBA" id="ARBA00022505"/>
    </source>
</evidence>
<feature type="binding site" evidence="5">
    <location>
        <begin position="100"/>
        <end position="101"/>
    </location>
    <ligand>
        <name>Mo-molybdopterin</name>
        <dbReference type="ChEBI" id="CHEBI:71302"/>
    </ligand>
</feature>
<comment type="similarity">
    <text evidence="5">Belongs to the MsrP family.</text>
</comment>
<keyword evidence="2 5" id="KW-0479">Metal-binding</keyword>
<evidence type="ECO:0000259" key="7">
    <source>
        <dbReference type="Pfam" id="PF00174"/>
    </source>
</evidence>
<dbReference type="Pfam" id="PF00174">
    <property type="entry name" value="Oxidored_molyb"/>
    <property type="match status" value="1"/>
</dbReference>
<reference evidence="8 9" key="1">
    <citation type="submission" date="2024-03" db="EMBL/GenBank/DDBJ databases">
        <title>High-quality draft genome sequence of Oceanobacter sp. wDCs-4.</title>
        <authorList>
            <person name="Dong C."/>
        </authorList>
    </citation>
    <scope>NUCLEOTIDE SEQUENCE [LARGE SCALE GENOMIC DNA]</scope>
    <source>
        <strain evidence="9">wDCs-4</strain>
    </source>
</reference>
<feature type="binding site" evidence="5">
    <location>
        <position position="97"/>
    </location>
    <ligand>
        <name>Mo-molybdopterin</name>
        <dbReference type="ChEBI" id="CHEBI:71302"/>
    </ligand>
</feature>
<comment type="PTM">
    <text evidence="5">Predicted to be exported by the Tat system. The position of the signal peptide cleavage has not been experimentally proven.</text>
</comment>
<feature type="transmembrane region" description="Helical" evidence="6">
    <location>
        <begin position="28"/>
        <end position="50"/>
    </location>
</feature>
<organism evidence="8 9">
    <name type="scientific">Oceanobacter antarcticus</name>
    <dbReference type="NCBI Taxonomy" id="3133425"/>
    <lineage>
        <taxon>Bacteria</taxon>
        <taxon>Pseudomonadati</taxon>
        <taxon>Pseudomonadota</taxon>
        <taxon>Gammaproteobacteria</taxon>
        <taxon>Oceanospirillales</taxon>
        <taxon>Oceanospirillaceae</taxon>
        <taxon>Oceanobacter</taxon>
    </lineage>
</organism>
<keyword evidence="4 5" id="KW-0560">Oxidoreductase</keyword>
<proteinExistence type="inferred from homology"/>
<dbReference type="Gene3D" id="3.90.420.10">
    <property type="entry name" value="Oxidoreductase, molybdopterin-binding domain"/>
    <property type="match status" value="1"/>
</dbReference>
<evidence type="ECO:0000256" key="4">
    <source>
        <dbReference type="ARBA" id="ARBA00023002"/>
    </source>
</evidence>
<dbReference type="PANTHER" id="PTHR43032">
    <property type="entry name" value="PROTEIN-METHIONINE-SULFOXIDE REDUCTASE"/>
    <property type="match status" value="1"/>
</dbReference>
<dbReference type="InterPro" id="IPR036374">
    <property type="entry name" value="OxRdtase_Mopterin-bd_sf"/>
</dbReference>
<dbReference type="InterPro" id="IPR022867">
    <property type="entry name" value="MsrP"/>
</dbReference>
<comment type="subunit">
    <text evidence="5">Heterodimer of a catalytic subunit (MsrP) and a heme-binding subunit (MsrQ).</text>
</comment>
<feature type="binding site" evidence="5">
    <location>
        <position position="245"/>
    </location>
    <ligand>
        <name>Mo-molybdopterin</name>
        <dbReference type="ChEBI" id="CHEBI:71302"/>
    </ligand>
</feature>
<feature type="binding site" evidence="5">
    <location>
        <position position="155"/>
    </location>
    <ligand>
        <name>Mo-molybdopterin</name>
        <dbReference type="ChEBI" id="CHEBI:71302"/>
    </ligand>
    <ligandPart>
        <name>Mo</name>
        <dbReference type="ChEBI" id="CHEBI:28685"/>
    </ligandPart>
</feature>
<dbReference type="PANTHER" id="PTHR43032:SF3">
    <property type="entry name" value="PROTEIN-METHIONINE-SULFOXIDE REDUCTASE CATALYTIC SUBUNIT MSRP"/>
    <property type="match status" value="1"/>
</dbReference>
<keyword evidence="9" id="KW-1185">Reference proteome</keyword>
<evidence type="ECO:0000313" key="9">
    <source>
        <dbReference type="Proteomes" id="UP001620597"/>
    </source>
</evidence>
<dbReference type="SUPFAM" id="SSF56524">
    <property type="entry name" value="Oxidoreductase molybdopterin-binding domain"/>
    <property type="match status" value="1"/>
</dbReference>
<comment type="catalytic activity">
    <reaction evidence="5">
        <text>L-methionyl-[protein] + a quinone + H2O = L-methionyl-(R)-S-oxide-[protein] + a quinol</text>
        <dbReference type="Rhea" id="RHEA:51296"/>
        <dbReference type="Rhea" id="RHEA-COMP:12313"/>
        <dbReference type="Rhea" id="RHEA-COMP:12314"/>
        <dbReference type="ChEBI" id="CHEBI:15377"/>
        <dbReference type="ChEBI" id="CHEBI:16044"/>
        <dbReference type="ChEBI" id="CHEBI:24646"/>
        <dbReference type="ChEBI" id="CHEBI:45764"/>
        <dbReference type="ChEBI" id="CHEBI:132124"/>
    </reaction>
</comment>
<evidence type="ECO:0000256" key="5">
    <source>
        <dbReference type="HAMAP-Rule" id="MF_01206"/>
    </source>
</evidence>
<dbReference type="RefSeq" id="WP_416207360.1">
    <property type="nucleotide sequence ID" value="NZ_JBBKTX010000033.1"/>
</dbReference>
<dbReference type="PROSITE" id="PS51318">
    <property type="entry name" value="TAT"/>
    <property type="match status" value="1"/>
</dbReference>
<comment type="cofactor">
    <cofactor evidence="5">
        <name>Mo-molybdopterin</name>
        <dbReference type="ChEBI" id="CHEBI:71302"/>
    </cofactor>
    <text evidence="5">Binds 1 Mo-molybdopterin (Mo-MPT) cofactor per subunit.</text>
</comment>
<dbReference type="InterPro" id="IPR006311">
    <property type="entry name" value="TAT_signal"/>
</dbReference>
<feature type="binding site" evidence="5">
    <location>
        <begin position="256"/>
        <end position="258"/>
    </location>
    <ligand>
        <name>Mo-molybdopterin</name>
        <dbReference type="ChEBI" id="CHEBI:71302"/>
    </ligand>
</feature>
<keyword evidence="6" id="KW-0472">Membrane</keyword>
<gene>
    <name evidence="5 8" type="primary">msrP</name>
    <name evidence="8" type="ORF">WG929_19055</name>
</gene>
<feature type="domain" description="Oxidoreductase molybdopterin-binding" evidence="7">
    <location>
        <begin position="116"/>
        <end position="274"/>
    </location>
</feature>
<feature type="binding site" evidence="5">
    <location>
        <position position="190"/>
    </location>
    <ligand>
        <name>Mo-molybdopterin</name>
        <dbReference type="ChEBI" id="CHEBI:71302"/>
    </ligand>
</feature>
<dbReference type="Proteomes" id="UP001620597">
    <property type="component" value="Unassembled WGS sequence"/>
</dbReference>
<dbReference type="InterPro" id="IPR000572">
    <property type="entry name" value="OxRdtase_Mopterin-bd_dom"/>
</dbReference>
<comment type="caution">
    <text evidence="8">The sequence shown here is derived from an EMBL/GenBank/DDBJ whole genome shotgun (WGS) entry which is preliminary data.</text>
</comment>
<dbReference type="GO" id="GO:0016491">
    <property type="term" value="F:oxidoreductase activity"/>
    <property type="evidence" value="ECO:0007669"/>
    <property type="project" value="UniProtKB-KW"/>
</dbReference>
<protein>
    <recommendedName>
        <fullName evidence="5">Protein-methionine-sulfoxide reductase catalytic subunit MsrP</fullName>
        <ecNumber evidence="5">1.8.5.-</ecNumber>
    </recommendedName>
</protein>
<comment type="catalytic activity">
    <reaction evidence="5">
        <text>L-methionyl-[protein] + a quinone + H2O = L-methionyl-(S)-S-oxide-[protein] + a quinol</text>
        <dbReference type="Rhea" id="RHEA:51292"/>
        <dbReference type="Rhea" id="RHEA-COMP:12313"/>
        <dbReference type="Rhea" id="RHEA-COMP:12315"/>
        <dbReference type="ChEBI" id="CHEBI:15377"/>
        <dbReference type="ChEBI" id="CHEBI:16044"/>
        <dbReference type="ChEBI" id="CHEBI:24646"/>
        <dbReference type="ChEBI" id="CHEBI:44120"/>
        <dbReference type="ChEBI" id="CHEBI:132124"/>
    </reaction>
</comment>
<keyword evidence="6" id="KW-1133">Transmembrane helix</keyword>
<dbReference type="NCBIfam" id="NF003767">
    <property type="entry name" value="PRK05363.1"/>
    <property type="match status" value="1"/>
</dbReference>
<evidence type="ECO:0000256" key="2">
    <source>
        <dbReference type="ARBA" id="ARBA00022723"/>
    </source>
</evidence>
<name>A0ABW8NNM4_9GAMM</name>
<evidence type="ECO:0000313" key="8">
    <source>
        <dbReference type="EMBL" id="MFK4754509.1"/>
    </source>
</evidence>
<evidence type="ECO:0000256" key="6">
    <source>
        <dbReference type="SAM" id="Phobius"/>
    </source>
</evidence>
<evidence type="ECO:0000256" key="3">
    <source>
        <dbReference type="ARBA" id="ARBA00022729"/>
    </source>
</evidence>
<dbReference type="EC" id="1.8.5.-" evidence="5"/>
<keyword evidence="3 5" id="KW-0732">Signal</keyword>
<accession>A0ABW8NNM4</accession>
<dbReference type="HAMAP" id="MF_01206">
    <property type="entry name" value="MsrP"/>
    <property type="match status" value="1"/>
</dbReference>
<feature type="binding site" evidence="5">
    <location>
        <position position="240"/>
    </location>
    <ligand>
        <name>Mo-molybdopterin</name>
        <dbReference type="ChEBI" id="CHEBI:71302"/>
    </ligand>
</feature>